<evidence type="ECO:0000259" key="2">
    <source>
        <dbReference type="SMART" id="SM00065"/>
    </source>
</evidence>
<dbReference type="HOGENOM" id="CLU_411066_0_0_1"/>
<dbReference type="VEuPathDB" id="FungiDB:MELLADRAFT_94813"/>
<dbReference type="eggNOG" id="ENOG502RY7A">
    <property type="taxonomic scope" value="Eukaryota"/>
</dbReference>
<name>F4S809_MELLP</name>
<feature type="region of interest" description="Disordered" evidence="1">
    <location>
        <begin position="79"/>
        <end position="109"/>
    </location>
</feature>
<reference evidence="4" key="1">
    <citation type="journal article" date="2011" name="Proc. Natl. Acad. Sci. U.S.A.">
        <title>Obligate biotrophy features unraveled by the genomic analysis of rust fungi.</title>
        <authorList>
            <person name="Duplessis S."/>
            <person name="Cuomo C.A."/>
            <person name="Lin Y.-C."/>
            <person name="Aerts A."/>
            <person name="Tisserant E."/>
            <person name="Veneault-Fourrey C."/>
            <person name="Joly D.L."/>
            <person name="Hacquard S."/>
            <person name="Amselem J."/>
            <person name="Cantarel B.L."/>
            <person name="Chiu R."/>
            <person name="Coutinho P.M."/>
            <person name="Feau N."/>
            <person name="Field M."/>
            <person name="Frey P."/>
            <person name="Gelhaye E."/>
            <person name="Goldberg J."/>
            <person name="Grabherr M.G."/>
            <person name="Kodira C.D."/>
            <person name="Kohler A."/>
            <person name="Kuees U."/>
            <person name="Lindquist E.A."/>
            <person name="Lucas S.M."/>
            <person name="Mago R."/>
            <person name="Mauceli E."/>
            <person name="Morin E."/>
            <person name="Murat C."/>
            <person name="Pangilinan J.L."/>
            <person name="Park R."/>
            <person name="Pearson M."/>
            <person name="Quesneville H."/>
            <person name="Rouhier N."/>
            <person name="Sakthikumar S."/>
            <person name="Salamov A.A."/>
            <person name="Schmutz J."/>
            <person name="Selles B."/>
            <person name="Shapiro H."/>
            <person name="Tanguay P."/>
            <person name="Tuskan G.A."/>
            <person name="Henrissat B."/>
            <person name="Van de Peer Y."/>
            <person name="Rouze P."/>
            <person name="Ellis J.G."/>
            <person name="Dodds P.N."/>
            <person name="Schein J.E."/>
            <person name="Zhong S."/>
            <person name="Hamelin R.C."/>
            <person name="Grigoriev I.V."/>
            <person name="Szabo L.J."/>
            <person name="Martin F."/>
        </authorList>
    </citation>
    <scope>NUCLEOTIDE SEQUENCE [LARGE SCALE GENOMIC DNA]</scope>
    <source>
        <strain evidence="4">98AG31 / pathotype 3-4-7</strain>
    </source>
</reference>
<dbReference type="InterPro" id="IPR029016">
    <property type="entry name" value="GAF-like_dom_sf"/>
</dbReference>
<protein>
    <recommendedName>
        <fullName evidence="2">GAF domain-containing protein</fullName>
    </recommendedName>
</protein>
<dbReference type="Gene3D" id="3.30.450.40">
    <property type="match status" value="1"/>
</dbReference>
<dbReference type="InterPro" id="IPR003018">
    <property type="entry name" value="GAF"/>
</dbReference>
<keyword evidence="4" id="KW-1185">Reference proteome</keyword>
<organism evidence="4">
    <name type="scientific">Melampsora larici-populina (strain 98AG31 / pathotype 3-4-7)</name>
    <name type="common">Poplar leaf rust fungus</name>
    <dbReference type="NCBI Taxonomy" id="747676"/>
    <lineage>
        <taxon>Eukaryota</taxon>
        <taxon>Fungi</taxon>
        <taxon>Dikarya</taxon>
        <taxon>Basidiomycota</taxon>
        <taxon>Pucciniomycotina</taxon>
        <taxon>Pucciniomycetes</taxon>
        <taxon>Pucciniales</taxon>
        <taxon>Melampsoraceae</taxon>
        <taxon>Melampsora</taxon>
    </lineage>
</organism>
<accession>F4S809</accession>
<dbReference type="SUPFAM" id="SSF55781">
    <property type="entry name" value="GAF domain-like"/>
    <property type="match status" value="1"/>
</dbReference>
<feature type="compositionally biased region" description="Low complexity" evidence="1">
    <location>
        <begin position="82"/>
        <end position="109"/>
    </location>
</feature>
<feature type="region of interest" description="Disordered" evidence="1">
    <location>
        <begin position="1"/>
        <end position="24"/>
    </location>
</feature>
<dbReference type="AlphaFoldDB" id="F4S809"/>
<dbReference type="PANTHER" id="PTHR43102:SF2">
    <property type="entry name" value="GAF DOMAIN-CONTAINING PROTEIN"/>
    <property type="match status" value="1"/>
</dbReference>
<dbReference type="KEGG" id="mlr:MELLADRAFT_94813"/>
<dbReference type="Pfam" id="PF01590">
    <property type="entry name" value="GAF"/>
    <property type="match status" value="1"/>
</dbReference>
<dbReference type="OrthoDB" id="21225at2759"/>
<sequence length="668" mass="75135">MSSKLLNKLKTKLQSKSSLTKPSSTAYEDYLKSYSNAEIDLENPPLPPDHHSSHPNQFFSAPLPPFESKRQRIINRLAYHQSSPDTTSDSTPITSPTNTNFSSSLSSPSTSHSHASFAYLQDLYLRPKLDSFHSSSNTTTTSTTTALDNSISKPIEHHLSFSLIDHPDLHALVEKCRALFSVAASMVSILDDDRNVYLAENGLNGITSLRRDLSFCSHTILNGDRVFAVLDTSADWRFTNSPTLEHQAARFYAGAPIFAPHFPGLIDSPPEKPVCIGTICVLDMKPRQDFTKQERESLLRFANECQLVISNWFLEKINAKIKRLDSINLSNWVTSTTSNHHQTSSIKKPDLIPISSNLVNVEEVEEVEDHQKPIPTLDRTNSSTKSIHGFPFLHPSSTSIYKSFRNRIHQSPKKPYESPSPSQMAKFDLATKILAETLELSMVYIVAVLPLPKPIDSFHSKCPSHQILVISSHNVPTPAPVLDYDLHLESIRKGPKGLIFNTTPTHHVLPSMKTNGTLKSDEFTKEEEWNEEQAFGYDRKFEKCLRERRRHKLGKENGLKKSGILLMIGEEKEMKMFRVSDEIGKGHSNVKACGNGNGISNGKLELDLKREEEIEEVIVGQGEKEREREREIKGGFVIEGYCVDPTRVLGLDDLIKKKDFIGRKQIKK</sequence>
<evidence type="ECO:0000313" key="4">
    <source>
        <dbReference type="Proteomes" id="UP000001072"/>
    </source>
</evidence>
<dbReference type="InParanoid" id="F4S809"/>
<dbReference type="GeneID" id="18937022"/>
<dbReference type="RefSeq" id="XP_007417520.1">
    <property type="nucleotide sequence ID" value="XM_007417458.1"/>
</dbReference>
<evidence type="ECO:0000313" key="3">
    <source>
        <dbReference type="EMBL" id="EGF99203.1"/>
    </source>
</evidence>
<evidence type="ECO:0000256" key="1">
    <source>
        <dbReference type="SAM" id="MobiDB-lite"/>
    </source>
</evidence>
<dbReference type="Proteomes" id="UP000001072">
    <property type="component" value="Unassembled WGS sequence"/>
</dbReference>
<dbReference type="PANTHER" id="PTHR43102">
    <property type="entry name" value="SLR1143 PROTEIN"/>
    <property type="match status" value="1"/>
</dbReference>
<feature type="domain" description="GAF" evidence="2">
    <location>
        <begin position="165"/>
        <end position="319"/>
    </location>
</feature>
<dbReference type="SMART" id="SM00065">
    <property type="entry name" value="GAF"/>
    <property type="match status" value="1"/>
</dbReference>
<dbReference type="EMBL" id="GL883162">
    <property type="protein sequence ID" value="EGF99203.1"/>
    <property type="molecule type" value="Genomic_DNA"/>
</dbReference>
<proteinExistence type="predicted"/>
<feature type="compositionally biased region" description="Low complexity" evidence="1">
    <location>
        <begin position="14"/>
        <end position="24"/>
    </location>
</feature>
<feature type="region of interest" description="Disordered" evidence="1">
    <location>
        <begin position="38"/>
        <end position="64"/>
    </location>
</feature>
<gene>
    <name evidence="3" type="ORF">MELLADRAFT_94813</name>
</gene>